<evidence type="ECO:0000313" key="3">
    <source>
        <dbReference type="Proteomes" id="UP000566819"/>
    </source>
</evidence>
<accession>A0A8H4W3Q7</accession>
<keyword evidence="3" id="KW-1185">Reference proteome</keyword>
<dbReference type="AlphaFoldDB" id="A0A8H4W3Q7"/>
<organism evidence="2 3">
    <name type="scientific">Cudoniella acicularis</name>
    <dbReference type="NCBI Taxonomy" id="354080"/>
    <lineage>
        <taxon>Eukaryota</taxon>
        <taxon>Fungi</taxon>
        <taxon>Dikarya</taxon>
        <taxon>Ascomycota</taxon>
        <taxon>Pezizomycotina</taxon>
        <taxon>Leotiomycetes</taxon>
        <taxon>Helotiales</taxon>
        <taxon>Tricladiaceae</taxon>
        <taxon>Cudoniella</taxon>
    </lineage>
</organism>
<dbReference type="EMBL" id="JAAMPI010000332">
    <property type="protein sequence ID" value="KAF4632607.1"/>
    <property type="molecule type" value="Genomic_DNA"/>
</dbReference>
<protein>
    <submittedName>
        <fullName evidence="2">Uncharacterized protein</fullName>
    </submittedName>
</protein>
<evidence type="ECO:0000313" key="2">
    <source>
        <dbReference type="EMBL" id="KAF4632607.1"/>
    </source>
</evidence>
<reference evidence="2 3" key="1">
    <citation type="submission" date="2020-03" db="EMBL/GenBank/DDBJ databases">
        <title>Draft Genome Sequence of Cudoniella acicularis.</title>
        <authorList>
            <person name="Buettner E."/>
            <person name="Kellner H."/>
        </authorList>
    </citation>
    <scope>NUCLEOTIDE SEQUENCE [LARGE SCALE GENOMIC DNA]</scope>
    <source>
        <strain evidence="2 3">DSM 108380</strain>
    </source>
</reference>
<dbReference type="OrthoDB" id="3510799at2759"/>
<feature type="region of interest" description="Disordered" evidence="1">
    <location>
        <begin position="395"/>
        <end position="414"/>
    </location>
</feature>
<sequence>MRLGVKYEAKVTHKAEQKYERTLLDINEIEVEDSDWGKIALTPGIYVLGKRLDGYYEVIVDKSCIPWLLGHNFLFLDKAEFEFLFGYDLTPLVREKFPLCLVLLALSLLEDYNSPSAIQLLEKNQDKVLRAFRKDFTDLFKAVSIKCQNRKAETHFIRLVRRVFIFASGLEDVYQLKFDYEGTAIDNLNKLGSLGLPTKVPEQLPLRNKLRAPSTIYPLRILGERNILSNSVYELKKRFSHRKLVNRDVGMLIYEEGVRDRKLGEGDLAKLFLPSSFEEDKLMTLFASYDGSYKDDQGKREYLVSIVLKVVQSIKEGQKVLIIEEKGDEIEEEEGEARDKLLIEGLRGKRMWVVKIVDIFKGHCRAAESTYGGQQSYNHIIDADRGRLEKHRTNRENYTSDQQRPRGQSPVPPAFFKTQTFDLLLKL</sequence>
<proteinExistence type="predicted"/>
<name>A0A8H4W3Q7_9HELO</name>
<gene>
    <name evidence="2" type="ORF">G7Y89_g5518</name>
</gene>
<feature type="compositionally biased region" description="Polar residues" evidence="1">
    <location>
        <begin position="396"/>
        <end position="406"/>
    </location>
</feature>
<evidence type="ECO:0000256" key="1">
    <source>
        <dbReference type="SAM" id="MobiDB-lite"/>
    </source>
</evidence>
<dbReference type="Proteomes" id="UP000566819">
    <property type="component" value="Unassembled WGS sequence"/>
</dbReference>
<comment type="caution">
    <text evidence="2">The sequence shown here is derived from an EMBL/GenBank/DDBJ whole genome shotgun (WGS) entry which is preliminary data.</text>
</comment>